<evidence type="ECO:0000313" key="1">
    <source>
        <dbReference type="EMBL" id="MBX73232.1"/>
    </source>
</evidence>
<accession>A0A2P2R1X3</accession>
<dbReference type="EMBL" id="GGEC01092748">
    <property type="protein sequence ID" value="MBX73232.1"/>
    <property type="molecule type" value="Transcribed_RNA"/>
</dbReference>
<organism evidence="1">
    <name type="scientific">Rhizophora mucronata</name>
    <name type="common">Asiatic mangrove</name>
    <dbReference type="NCBI Taxonomy" id="61149"/>
    <lineage>
        <taxon>Eukaryota</taxon>
        <taxon>Viridiplantae</taxon>
        <taxon>Streptophyta</taxon>
        <taxon>Embryophyta</taxon>
        <taxon>Tracheophyta</taxon>
        <taxon>Spermatophyta</taxon>
        <taxon>Magnoliopsida</taxon>
        <taxon>eudicotyledons</taxon>
        <taxon>Gunneridae</taxon>
        <taxon>Pentapetalae</taxon>
        <taxon>rosids</taxon>
        <taxon>fabids</taxon>
        <taxon>Malpighiales</taxon>
        <taxon>Rhizophoraceae</taxon>
        <taxon>Rhizophora</taxon>
    </lineage>
</organism>
<sequence>MGRMIRVYNTKLVASFPTNSDRELHVQGRQERT</sequence>
<protein>
    <submittedName>
        <fullName evidence="1">Uncharacterized protein</fullName>
    </submittedName>
</protein>
<dbReference type="AlphaFoldDB" id="A0A2P2R1X3"/>
<name>A0A2P2R1X3_RHIMU</name>
<proteinExistence type="predicted"/>
<reference evidence="1" key="1">
    <citation type="submission" date="2018-02" db="EMBL/GenBank/DDBJ databases">
        <title>Rhizophora mucronata_Transcriptome.</title>
        <authorList>
            <person name="Meera S.P."/>
            <person name="Sreeshan A."/>
            <person name="Augustine A."/>
        </authorList>
    </citation>
    <scope>NUCLEOTIDE SEQUENCE</scope>
    <source>
        <tissue evidence="1">Leaf</tissue>
    </source>
</reference>